<dbReference type="PANTHER" id="PTHR46033">
    <property type="entry name" value="PROTEIN MAIN-LIKE 2"/>
    <property type="match status" value="1"/>
</dbReference>
<evidence type="ECO:0000313" key="2">
    <source>
        <dbReference type="EMBL" id="MBA0798154.1"/>
    </source>
</evidence>
<proteinExistence type="predicted"/>
<feature type="non-terminal residue" evidence="2">
    <location>
        <position position="236"/>
    </location>
</feature>
<dbReference type="Pfam" id="PF10536">
    <property type="entry name" value="PMD"/>
    <property type="match status" value="1"/>
</dbReference>
<protein>
    <recommendedName>
        <fullName evidence="1">Aminotransferase-like plant mobile domain-containing protein</fullName>
    </recommendedName>
</protein>
<organism evidence="2 3">
    <name type="scientific">Gossypium harknessii</name>
    <dbReference type="NCBI Taxonomy" id="34285"/>
    <lineage>
        <taxon>Eukaryota</taxon>
        <taxon>Viridiplantae</taxon>
        <taxon>Streptophyta</taxon>
        <taxon>Embryophyta</taxon>
        <taxon>Tracheophyta</taxon>
        <taxon>Spermatophyta</taxon>
        <taxon>Magnoliopsida</taxon>
        <taxon>eudicotyledons</taxon>
        <taxon>Gunneridae</taxon>
        <taxon>Pentapetalae</taxon>
        <taxon>rosids</taxon>
        <taxon>malvids</taxon>
        <taxon>Malvales</taxon>
        <taxon>Malvaceae</taxon>
        <taxon>Malvoideae</taxon>
        <taxon>Gossypium</taxon>
    </lineage>
</organism>
<comment type="caution">
    <text evidence="2">The sequence shown here is derived from an EMBL/GenBank/DDBJ whole genome shotgun (WGS) entry which is preliminary data.</text>
</comment>
<evidence type="ECO:0000313" key="3">
    <source>
        <dbReference type="Proteomes" id="UP000593560"/>
    </source>
</evidence>
<dbReference type="InterPro" id="IPR019557">
    <property type="entry name" value="AminoTfrase-like_pln_mobile"/>
</dbReference>
<dbReference type="Proteomes" id="UP000593560">
    <property type="component" value="Unassembled WGS sequence"/>
</dbReference>
<sequence>PRKGLGYGWIIGSNLTTISSRVERVWVSPSDEVHCMLAQYGNVNKSFGTMAWKMESLTRGRSYSKSRSSKDRVESATLIKNNCLERVGRDSNEGPSQIVMRLGIVELKWLEDNFKDLNGSLSPLEREQYARMYILSYVGLPEELEDIRLLLDQQSEAEFEWTSYSDLRIRECIPFEFLVNPNIWHVKVPLIVFATIEMHKSDQVMRQFGFRQTLLSSPQDIGALQEVDLRGRTDED</sequence>
<dbReference type="OrthoDB" id="998310at2759"/>
<dbReference type="EMBL" id="JABFAD010000005">
    <property type="protein sequence ID" value="MBA0798154.1"/>
    <property type="molecule type" value="Genomic_DNA"/>
</dbReference>
<name>A0A7J9GM38_9ROSI</name>
<dbReference type="GO" id="GO:0010073">
    <property type="term" value="P:meristem maintenance"/>
    <property type="evidence" value="ECO:0007669"/>
    <property type="project" value="InterPro"/>
</dbReference>
<feature type="domain" description="Aminotransferase-like plant mobile" evidence="1">
    <location>
        <begin position="143"/>
        <end position="214"/>
    </location>
</feature>
<dbReference type="PANTHER" id="PTHR46033:SF8">
    <property type="entry name" value="PROTEIN MAINTENANCE OF MERISTEMS-LIKE"/>
    <property type="match status" value="1"/>
</dbReference>
<evidence type="ECO:0000259" key="1">
    <source>
        <dbReference type="Pfam" id="PF10536"/>
    </source>
</evidence>
<gene>
    <name evidence="2" type="ORF">Gohar_008775</name>
</gene>
<keyword evidence="3" id="KW-1185">Reference proteome</keyword>
<dbReference type="InterPro" id="IPR044824">
    <property type="entry name" value="MAIN-like"/>
</dbReference>
<dbReference type="AlphaFoldDB" id="A0A7J9GM38"/>
<accession>A0A7J9GM38</accession>
<reference evidence="2 3" key="1">
    <citation type="journal article" date="2019" name="Genome Biol. Evol.">
        <title>Insights into the evolution of the New World diploid cottons (Gossypium, subgenus Houzingenia) based on genome sequencing.</title>
        <authorList>
            <person name="Grover C.E."/>
            <person name="Arick M.A. 2nd"/>
            <person name="Thrash A."/>
            <person name="Conover J.L."/>
            <person name="Sanders W.S."/>
            <person name="Peterson D.G."/>
            <person name="Frelichowski J.E."/>
            <person name="Scheffler J.A."/>
            <person name="Scheffler B.E."/>
            <person name="Wendel J.F."/>
        </authorList>
    </citation>
    <scope>NUCLEOTIDE SEQUENCE [LARGE SCALE GENOMIC DNA]</scope>
    <source>
        <strain evidence="2">0</strain>
        <tissue evidence="2">Leaf</tissue>
    </source>
</reference>